<evidence type="ECO:0000313" key="1">
    <source>
        <dbReference type="EMBL" id="GBN79140.1"/>
    </source>
</evidence>
<evidence type="ECO:0000313" key="2">
    <source>
        <dbReference type="Proteomes" id="UP000499080"/>
    </source>
</evidence>
<dbReference type="AlphaFoldDB" id="A0A4Y2RW01"/>
<keyword evidence="2" id="KW-1185">Reference proteome</keyword>
<sequence>MTYTGGNLFQKESLGDYSYLGNKNIENSTISNQYIANEESLPLIQQCLQKNKPIHPTQVYQGNRKISEELLESFNIQSCLLKTSQYRTFLIHSDVLEQTGISTIKDFYYYVD</sequence>
<proteinExistence type="predicted"/>
<gene>
    <name evidence="1" type="ORF">AVEN_180092_1</name>
</gene>
<name>A0A4Y2RW01_ARAVE</name>
<organism evidence="1 2">
    <name type="scientific">Araneus ventricosus</name>
    <name type="common">Orbweaver spider</name>
    <name type="synonym">Epeira ventricosa</name>
    <dbReference type="NCBI Taxonomy" id="182803"/>
    <lineage>
        <taxon>Eukaryota</taxon>
        <taxon>Metazoa</taxon>
        <taxon>Ecdysozoa</taxon>
        <taxon>Arthropoda</taxon>
        <taxon>Chelicerata</taxon>
        <taxon>Arachnida</taxon>
        <taxon>Araneae</taxon>
        <taxon>Araneomorphae</taxon>
        <taxon>Entelegynae</taxon>
        <taxon>Araneoidea</taxon>
        <taxon>Araneidae</taxon>
        <taxon>Araneus</taxon>
    </lineage>
</organism>
<dbReference type="Proteomes" id="UP000499080">
    <property type="component" value="Unassembled WGS sequence"/>
</dbReference>
<accession>A0A4Y2RW01</accession>
<dbReference type="EMBL" id="BGPR01018432">
    <property type="protein sequence ID" value="GBN79140.1"/>
    <property type="molecule type" value="Genomic_DNA"/>
</dbReference>
<protein>
    <submittedName>
        <fullName evidence="1">Uncharacterized protein</fullName>
    </submittedName>
</protein>
<comment type="caution">
    <text evidence="1">The sequence shown here is derived from an EMBL/GenBank/DDBJ whole genome shotgun (WGS) entry which is preliminary data.</text>
</comment>
<reference evidence="1 2" key="1">
    <citation type="journal article" date="2019" name="Sci. Rep.">
        <title>Orb-weaving spider Araneus ventricosus genome elucidates the spidroin gene catalogue.</title>
        <authorList>
            <person name="Kono N."/>
            <person name="Nakamura H."/>
            <person name="Ohtoshi R."/>
            <person name="Moran D.A.P."/>
            <person name="Shinohara A."/>
            <person name="Yoshida Y."/>
            <person name="Fujiwara M."/>
            <person name="Mori M."/>
            <person name="Tomita M."/>
            <person name="Arakawa K."/>
        </authorList>
    </citation>
    <scope>NUCLEOTIDE SEQUENCE [LARGE SCALE GENOMIC DNA]</scope>
</reference>